<proteinExistence type="predicted"/>
<dbReference type="Gene3D" id="3.30.200.20">
    <property type="entry name" value="Phosphorylase Kinase, domain 1"/>
    <property type="match status" value="1"/>
</dbReference>
<name>A0AAV1Z174_9ARAC</name>
<dbReference type="PROSITE" id="PS50011">
    <property type="entry name" value="PROTEIN_KINASE_DOM"/>
    <property type="match status" value="1"/>
</dbReference>
<dbReference type="GO" id="GO:0005737">
    <property type="term" value="C:cytoplasm"/>
    <property type="evidence" value="ECO:0007669"/>
    <property type="project" value="TreeGrafter"/>
</dbReference>
<gene>
    <name evidence="2" type="ORF">LARSCL_LOCUS1790</name>
</gene>
<accession>A0AAV1Z174</accession>
<dbReference type="GO" id="GO:0035556">
    <property type="term" value="P:intracellular signal transduction"/>
    <property type="evidence" value="ECO:0007669"/>
    <property type="project" value="TreeGrafter"/>
</dbReference>
<keyword evidence="3" id="KW-1185">Reference proteome</keyword>
<dbReference type="GO" id="GO:0005524">
    <property type="term" value="F:ATP binding"/>
    <property type="evidence" value="ECO:0007669"/>
    <property type="project" value="InterPro"/>
</dbReference>
<dbReference type="Gene3D" id="1.10.510.10">
    <property type="entry name" value="Transferase(Phosphotransferase) domain 1"/>
    <property type="match status" value="1"/>
</dbReference>
<evidence type="ECO:0000259" key="1">
    <source>
        <dbReference type="PROSITE" id="PS50011"/>
    </source>
</evidence>
<evidence type="ECO:0000313" key="3">
    <source>
        <dbReference type="Proteomes" id="UP001497382"/>
    </source>
</evidence>
<dbReference type="AlphaFoldDB" id="A0AAV1Z174"/>
<sequence length="277" mass="31362">MQRNNPTQDIQHLGAPITLDPEVGKVFDFCRVKHDVKFSDAISFWKQRTARKIAEGSYGEIYQFRHIDGTERIFKCIPIEGQHVMNTYQNIPLSMAVPDIVASKLLSDLSEGSSCAAPNFPYIYNISLVRDRFPNTLMRAWREYKNSPERLWDPAEHPPPDQYPEAQSYLTIESSYCGQPLSMQHLQNAWVGVTIMSQLVAALAAAEAAYNFEHRDLHLANILVQNTSAATLKYTVHNQHFSIQTVGVHAYIIDFTLSRIYNEVDGTSICRPLISSG</sequence>
<comment type="caution">
    <text evidence="2">The sequence shown here is derived from an EMBL/GenBank/DDBJ whole genome shotgun (WGS) entry which is preliminary data.</text>
</comment>
<organism evidence="2 3">
    <name type="scientific">Larinioides sclopetarius</name>
    <dbReference type="NCBI Taxonomy" id="280406"/>
    <lineage>
        <taxon>Eukaryota</taxon>
        <taxon>Metazoa</taxon>
        <taxon>Ecdysozoa</taxon>
        <taxon>Arthropoda</taxon>
        <taxon>Chelicerata</taxon>
        <taxon>Arachnida</taxon>
        <taxon>Araneae</taxon>
        <taxon>Araneomorphae</taxon>
        <taxon>Entelegynae</taxon>
        <taxon>Araneoidea</taxon>
        <taxon>Araneidae</taxon>
        <taxon>Larinioides</taxon>
    </lineage>
</organism>
<dbReference type="PANTHER" id="PTHR24419:SF18">
    <property type="entry name" value="SERINE_THREONINE-PROTEIN KINASE HASPIN"/>
    <property type="match status" value="1"/>
</dbReference>
<dbReference type="GO" id="GO:0005634">
    <property type="term" value="C:nucleus"/>
    <property type="evidence" value="ECO:0007669"/>
    <property type="project" value="TreeGrafter"/>
</dbReference>
<dbReference type="PANTHER" id="PTHR24419">
    <property type="entry name" value="INTERLEUKIN-1 RECEPTOR-ASSOCIATED KINASE"/>
    <property type="match status" value="1"/>
</dbReference>
<dbReference type="Pfam" id="PF12330">
    <property type="entry name" value="Haspin_kinase"/>
    <property type="match status" value="1"/>
</dbReference>
<dbReference type="GO" id="GO:0000278">
    <property type="term" value="P:mitotic cell cycle"/>
    <property type="evidence" value="ECO:0007669"/>
    <property type="project" value="TreeGrafter"/>
</dbReference>
<reference evidence="2 3" key="1">
    <citation type="submission" date="2024-04" db="EMBL/GenBank/DDBJ databases">
        <authorList>
            <person name="Rising A."/>
            <person name="Reimegard J."/>
            <person name="Sonavane S."/>
            <person name="Akerstrom W."/>
            <person name="Nylinder S."/>
            <person name="Hedman E."/>
            <person name="Kallberg Y."/>
        </authorList>
    </citation>
    <scope>NUCLEOTIDE SEQUENCE [LARGE SCALE GENOMIC DNA]</scope>
</reference>
<dbReference type="InterPro" id="IPR000719">
    <property type="entry name" value="Prot_kinase_dom"/>
</dbReference>
<evidence type="ECO:0000313" key="2">
    <source>
        <dbReference type="EMBL" id="CAL1263984.1"/>
    </source>
</evidence>
<dbReference type="EMBL" id="CAXIEN010000011">
    <property type="protein sequence ID" value="CAL1263984.1"/>
    <property type="molecule type" value="Genomic_DNA"/>
</dbReference>
<protein>
    <recommendedName>
        <fullName evidence="1">Protein kinase domain-containing protein</fullName>
    </recommendedName>
</protein>
<feature type="domain" description="Protein kinase" evidence="1">
    <location>
        <begin position="47"/>
        <end position="277"/>
    </location>
</feature>
<dbReference type="SUPFAM" id="SSF56112">
    <property type="entry name" value="Protein kinase-like (PK-like)"/>
    <property type="match status" value="1"/>
</dbReference>
<dbReference type="Proteomes" id="UP001497382">
    <property type="component" value="Unassembled WGS sequence"/>
</dbReference>
<dbReference type="GO" id="GO:0072354">
    <property type="term" value="F:histone H3T3 kinase activity"/>
    <property type="evidence" value="ECO:0007669"/>
    <property type="project" value="TreeGrafter"/>
</dbReference>
<dbReference type="InterPro" id="IPR011009">
    <property type="entry name" value="Kinase-like_dom_sf"/>
</dbReference>